<evidence type="ECO:0000256" key="6">
    <source>
        <dbReference type="HAMAP-Rule" id="MF_01186"/>
    </source>
</evidence>
<dbReference type="RefSeq" id="WP_310341144.1">
    <property type="nucleotide sequence ID" value="NZ_JAVDXO010000002.1"/>
</dbReference>
<keyword evidence="1 6" id="KW-0732">Signal</keyword>
<keyword evidence="3 6" id="KW-0564">Palmitate</keyword>
<evidence type="ECO:0000256" key="2">
    <source>
        <dbReference type="ARBA" id="ARBA00023136"/>
    </source>
</evidence>
<comment type="caution">
    <text evidence="7">The sequence shown here is derived from an EMBL/GenBank/DDBJ whole genome shotgun (WGS) entry which is preliminary data.</text>
</comment>
<comment type="subcellular location">
    <subcellularLocation>
        <location evidence="6">Cell outer membrane</location>
        <topology evidence="6">Lipid-anchor</topology>
    </subcellularLocation>
</comment>
<dbReference type="Gene3D" id="3.30.160.150">
    <property type="entry name" value="Lipoprotein like domain"/>
    <property type="match status" value="1"/>
</dbReference>
<evidence type="ECO:0000256" key="3">
    <source>
        <dbReference type="ARBA" id="ARBA00023139"/>
    </source>
</evidence>
<accession>A0ABU1ZN25</accession>
<comment type="function">
    <text evidence="6">Together with LptD, is involved in the assembly of lipopolysaccharide (LPS) at the surface of the outer membrane. Required for the proper assembly of LptD. Binds LPS and may serve as the LPS recognition site at the outer membrane.</text>
</comment>
<dbReference type="HAMAP" id="MF_01186">
    <property type="entry name" value="LPS_assembly_LptE"/>
    <property type="match status" value="1"/>
</dbReference>
<comment type="similarity">
    <text evidence="6">Belongs to the LptE lipoprotein family.</text>
</comment>
<evidence type="ECO:0000256" key="1">
    <source>
        <dbReference type="ARBA" id="ARBA00022729"/>
    </source>
</evidence>
<keyword evidence="2 6" id="KW-0472">Membrane</keyword>
<dbReference type="PROSITE" id="PS51257">
    <property type="entry name" value="PROKAR_LIPOPROTEIN"/>
    <property type="match status" value="1"/>
</dbReference>
<protein>
    <recommendedName>
        <fullName evidence="6">LPS-assembly lipoprotein LptE</fullName>
    </recommendedName>
</protein>
<proteinExistence type="inferred from homology"/>
<dbReference type="PANTHER" id="PTHR38098:SF1">
    <property type="entry name" value="LPS-ASSEMBLY LIPOPROTEIN LPTE"/>
    <property type="match status" value="1"/>
</dbReference>
<keyword evidence="5 6" id="KW-0449">Lipoprotein</keyword>
<reference evidence="7 8" key="1">
    <citation type="submission" date="2023-07" db="EMBL/GenBank/DDBJ databases">
        <title>Sorghum-associated microbial communities from plants grown in Nebraska, USA.</title>
        <authorList>
            <person name="Schachtman D."/>
        </authorList>
    </citation>
    <scope>NUCLEOTIDE SEQUENCE [LARGE SCALE GENOMIC DNA]</scope>
    <source>
        <strain evidence="7 8">BE308</strain>
    </source>
</reference>
<gene>
    <name evidence="6" type="primary">lptE</name>
    <name evidence="7" type="ORF">J2X15_001573</name>
</gene>
<keyword evidence="4 6" id="KW-0998">Cell outer membrane</keyword>
<organism evidence="7 8">
    <name type="scientific">Rhodoferax saidenbachensis</name>
    <dbReference type="NCBI Taxonomy" id="1484693"/>
    <lineage>
        <taxon>Bacteria</taxon>
        <taxon>Pseudomonadati</taxon>
        <taxon>Pseudomonadota</taxon>
        <taxon>Betaproteobacteria</taxon>
        <taxon>Burkholderiales</taxon>
        <taxon>Comamonadaceae</taxon>
        <taxon>Rhodoferax</taxon>
    </lineage>
</organism>
<dbReference type="InterPro" id="IPR007485">
    <property type="entry name" value="LPS_assembly_LptE"/>
</dbReference>
<dbReference type="Proteomes" id="UP001268089">
    <property type="component" value="Unassembled WGS sequence"/>
</dbReference>
<dbReference type="PANTHER" id="PTHR38098">
    <property type="entry name" value="LPS-ASSEMBLY LIPOPROTEIN LPTE"/>
    <property type="match status" value="1"/>
</dbReference>
<keyword evidence="8" id="KW-1185">Reference proteome</keyword>
<name>A0ABU1ZN25_9BURK</name>
<dbReference type="EMBL" id="JAVDXO010000002">
    <property type="protein sequence ID" value="MDR7306295.1"/>
    <property type="molecule type" value="Genomic_DNA"/>
</dbReference>
<evidence type="ECO:0000256" key="5">
    <source>
        <dbReference type="ARBA" id="ARBA00023288"/>
    </source>
</evidence>
<evidence type="ECO:0000256" key="4">
    <source>
        <dbReference type="ARBA" id="ARBA00023237"/>
    </source>
</evidence>
<evidence type="ECO:0000313" key="7">
    <source>
        <dbReference type="EMBL" id="MDR7306295.1"/>
    </source>
</evidence>
<dbReference type="Pfam" id="PF04390">
    <property type="entry name" value="LptE"/>
    <property type="match status" value="1"/>
</dbReference>
<comment type="subunit">
    <text evidence="6">Component of the lipopolysaccharide transport and assembly complex. Interacts with LptD.</text>
</comment>
<sequence>MQRRHLIALPVAALLAGCGFKLRGKQTFAFETIAVTPERGGAVASELVRYLGDAVRPVAPPAGGQPPQVIVDILQELREKTVVGVNASGQVREFQLRIRLKFRMRTPQGRDLIDETEIIQQRDISFNESAVLAKEAEEGLLYRDMQSDIVQQLLRRLAAVKTLD</sequence>
<evidence type="ECO:0000313" key="8">
    <source>
        <dbReference type="Proteomes" id="UP001268089"/>
    </source>
</evidence>